<dbReference type="EMBL" id="QUNF01000002">
    <property type="protein sequence ID" value="REG92804.1"/>
    <property type="molecule type" value="Genomic_DNA"/>
</dbReference>
<name>A0A3E0E3D8_9BACT</name>
<gene>
    <name evidence="1" type="ORF">C8N25_102207</name>
</gene>
<dbReference type="Proteomes" id="UP000256405">
    <property type="component" value="Unassembled WGS sequence"/>
</dbReference>
<comment type="caution">
    <text evidence="1">The sequence shown here is derived from an EMBL/GenBank/DDBJ whole genome shotgun (WGS) entry which is preliminary data.</text>
</comment>
<protein>
    <recommendedName>
        <fullName evidence="3">CHAT domain-containing protein</fullName>
    </recommendedName>
</protein>
<evidence type="ECO:0000313" key="2">
    <source>
        <dbReference type="Proteomes" id="UP000256405"/>
    </source>
</evidence>
<dbReference type="RefSeq" id="WP_086539804.1">
    <property type="nucleotide sequence ID" value="NZ_MSSW01000003.1"/>
</dbReference>
<proteinExistence type="predicted"/>
<reference evidence="1 2" key="1">
    <citation type="submission" date="2018-08" db="EMBL/GenBank/DDBJ databases">
        <title>Genomic Encyclopedia of Archaeal and Bacterial Type Strains, Phase II (KMG-II): from individual species to whole genera.</title>
        <authorList>
            <person name="Goeker M."/>
        </authorList>
    </citation>
    <scope>NUCLEOTIDE SEQUENCE [LARGE SCALE GENOMIC DNA]</scope>
    <source>
        <strain evidence="1 2">DSM 15986</strain>
    </source>
</reference>
<accession>A0A3E0E3D8</accession>
<dbReference type="OrthoDB" id="819558at2"/>
<keyword evidence="2" id="KW-1185">Reference proteome</keyword>
<dbReference type="AlphaFoldDB" id="A0A3E0E3D8"/>
<evidence type="ECO:0008006" key="3">
    <source>
        <dbReference type="Google" id="ProtNLM"/>
    </source>
</evidence>
<organism evidence="1 2">
    <name type="scientific">Algoriphagus antarcticus</name>
    <dbReference type="NCBI Taxonomy" id="238540"/>
    <lineage>
        <taxon>Bacteria</taxon>
        <taxon>Pseudomonadati</taxon>
        <taxon>Bacteroidota</taxon>
        <taxon>Cytophagia</taxon>
        <taxon>Cytophagales</taxon>
        <taxon>Cyclobacteriaceae</taxon>
        <taxon>Algoriphagus</taxon>
    </lineage>
</organism>
<sequence>MISAIILPDSWYEEASIFIAGLNSLRPRYFLITFPESPDFKSKSYLSSVGKLMASNQAFSAMHVVPKCFASGDKIDLWPSLIQSHSDMTWVSSLFFADSWEEVATALGDFSEEEENPDDFATHLTCQYQPSYTDILSQWANEGRNTYHPGDFFKEDILSAISQMRGNWLYWGHGEGDKLRGYSHLHTVDLLAHKCSTQLNSTLWFTCCTLDRNYPENIALAWYLSGATKCIFASPEKVDTESNKLLSEVWLEIAKNDNDKTVSSVILDVLRKNPEVFEKILNQYFLLGIPWVKGNL</sequence>
<evidence type="ECO:0000313" key="1">
    <source>
        <dbReference type="EMBL" id="REG92804.1"/>
    </source>
</evidence>